<organism evidence="1 2">
    <name type="scientific">Nelumbo nucifera</name>
    <name type="common">Sacred lotus</name>
    <dbReference type="NCBI Taxonomy" id="4432"/>
    <lineage>
        <taxon>Eukaryota</taxon>
        <taxon>Viridiplantae</taxon>
        <taxon>Streptophyta</taxon>
        <taxon>Embryophyta</taxon>
        <taxon>Tracheophyta</taxon>
        <taxon>Spermatophyta</taxon>
        <taxon>Magnoliopsida</taxon>
        <taxon>Proteales</taxon>
        <taxon>Nelumbonaceae</taxon>
        <taxon>Nelumbo</taxon>
    </lineage>
</organism>
<comment type="caution">
    <text evidence="1">The sequence shown here is derived from an EMBL/GenBank/DDBJ whole genome shotgun (WGS) entry which is preliminary data.</text>
</comment>
<gene>
    <name evidence="1" type="ORF">HUJ06_022991</name>
</gene>
<reference evidence="1 2" key="1">
    <citation type="journal article" date="2020" name="Mol. Biol. Evol.">
        <title>Distinct Expression and Methylation Patterns for Genes with Different Fates following a Single Whole-Genome Duplication in Flowering Plants.</title>
        <authorList>
            <person name="Shi T."/>
            <person name="Rahmani R.S."/>
            <person name="Gugger P.F."/>
            <person name="Wang M."/>
            <person name="Li H."/>
            <person name="Zhang Y."/>
            <person name="Li Z."/>
            <person name="Wang Q."/>
            <person name="Van de Peer Y."/>
            <person name="Marchal K."/>
            <person name="Chen J."/>
        </authorList>
    </citation>
    <scope>NUCLEOTIDE SEQUENCE [LARGE SCALE GENOMIC DNA]</scope>
    <source>
        <tissue evidence="1">Leaf</tissue>
    </source>
</reference>
<name>A0A822XVS1_NELNU</name>
<keyword evidence="2" id="KW-1185">Reference proteome</keyword>
<evidence type="ECO:0000313" key="2">
    <source>
        <dbReference type="Proteomes" id="UP000607653"/>
    </source>
</evidence>
<dbReference type="EMBL" id="DUZY01000001">
    <property type="protein sequence ID" value="DAD21528.1"/>
    <property type="molecule type" value="Genomic_DNA"/>
</dbReference>
<sequence>MAIENKNFLPGAEEEKERLMNRKLEERSRDYWQTGNTSSVSAGAVFVAGVLAISSDVEV</sequence>
<protein>
    <submittedName>
        <fullName evidence="1">Uncharacterized protein</fullName>
    </submittedName>
</protein>
<proteinExistence type="predicted"/>
<accession>A0A822XVS1</accession>
<evidence type="ECO:0000313" key="1">
    <source>
        <dbReference type="EMBL" id="DAD21528.1"/>
    </source>
</evidence>
<dbReference type="Proteomes" id="UP000607653">
    <property type="component" value="Unassembled WGS sequence"/>
</dbReference>
<dbReference type="AlphaFoldDB" id="A0A822XVS1"/>